<reference evidence="1" key="2">
    <citation type="submission" date="2016-06" db="EMBL/GenBank/DDBJ databases">
        <title>The genome of a short-lived fish provides insights into sex chromosome evolution and the genetic control of aging.</title>
        <authorList>
            <person name="Reichwald K."/>
            <person name="Felder M."/>
            <person name="Petzold A."/>
            <person name="Koch P."/>
            <person name="Groth M."/>
            <person name="Platzer M."/>
        </authorList>
    </citation>
    <scope>NUCLEOTIDE SEQUENCE</scope>
    <source>
        <tissue evidence="1">Brain</tissue>
    </source>
</reference>
<protein>
    <submittedName>
        <fullName evidence="1">Acyl-Coenzyme A binding domain containing 5b</fullName>
    </submittedName>
</protein>
<dbReference type="EMBL" id="HAEA01008885">
    <property type="protein sequence ID" value="SBQ37365.1"/>
    <property type="molecule type" value="Transcribed_RNA"/>
</dbReference>
<proteinExistence type="predicted"/>
<evidence type="ECO:0000313" key="1">
    <source>
        <dbReference type="EMBL" id="SBQ37365.1"/>
    </source>
</evidence>
<sequence length="34" mass="3940">MTILMLRPEKINSMWKLSRAPHPDPHCSQCESSD</sequence>
<gene>
    <name evidence="1" type="primary">ACBD5B</name>
</gene>
<reference evidence="1" key="1">
    <citation type="submission" date="2016-05" db="EMBL/GenBank/DDBJ databases">
        <authorList>
            <person name="Lavstsen T."/>
            <person name="Jespersen J.S."/>
        </authorList>
    </citation>
    <scope>NUCLEOTIDE SEQUENCE</scope>
    <source>
        <tissue evidence="1">Brain</tissue>
    </source>
</reference>
<organism evidence="1">
    <name type="scientific">Nothobranchius kadleci</name>
    <name type="common">African annual killifish</name>
    <dbReference type="NCBI Taxonomy" id="1051664"/>
    <lineage>
        <taxon>Eukaryota</taxon>
        <taxon>Metazoa</taxon>
        <taxon>Chordata</taxon>
        <taxon>Craniata</taxon>
        <taxon>Vertebrata</taxon>
        <taxon>Euteleostomi</taxon>
        <taxon>Actinopterygii</taxon>
        <taxon>Neopterygii</taxon>
        <taxon>Teleostei</taxon>
        <taxon>Neoteleostei</taxon>
        <taxon>Acanthomorphata</taxon>
        <taxon>Ovalentaria</taxon>
        <taxon>Atherinomorphae</taxon>
        <taxon>Cyprinodontiformes</taxon>
        <taxon>Nothobranchiidae</taxon>
        <taxon>Nothobranchius</taxon>
    </lineage>
</organism>
<dbReference type="AlphaFoldDB" id="A0A1A8DSR2"/>
<accession>A0A1A8DSR2</accession>
<name>A0A1A8DSR2_NOTKA</name>